<comment type="caution">
    <text evidence="8">The sequence shown here is derived from an EMBL/GenBank/DDBJ whole genome shotgun (WGS) entry which is preliminary data.</text>
</comment>
<reference evidence="8 9" key="1">
    <citation type="submission" date="2019-03" db="EMBL/GenBank/DDBJ databases">
        <title>Genomic Encyclopedia of Type Strains, Phase IV (KMG-IV): sequencing the most valuable type-strain genomes for metagenomic binning, comparative biology and taxonomic classification.</title>
        <authorList>
            <person name="Goeker M."/>
        </authorList>
    </citation>
    <scope>NUCLEOTIDE SEQUENCE [LARGE SCALE GENOMIC DNA]</scope>
    <source>
        <strain evidence="8 9">DSM 25964</strain>
    </source>
</reference>
<dbReference type="OrthoDB" id="9781976at2"/>
<dbReference type="PROSITE" id="PS50850">
    <property type="entry name" value="MFS"/>
    <property type="match status" value="1"/>
</dbReference>
<feature type="transmembrane region" description="Helical" evidence="6">
    <location>
        <begin position="72"/>
        <end position="92"/>
    </location>
</feature>
<evidence type="ECO:0000256" key="6">
    <source>
        <dbReference type="SAM" id="Phobius"/>
    </source>
</evidence>
<keyword evidence="9" id="KW-1185">Reference proteome</keyword>
<feature type="transmembrane region" description="Helical" evidence="6">
    <location>
        <begin position="7"/>
        <end position="25"/>
    </location>
</feature>
<feature type="domain" description="Major facilitator superfamily (MFS) profile" evidence="7">
    <location>
        <begin position="7"/>
        <end position="405"/>
    </location>
</feature>
<dbReference type="SUPFAM" id="SSF103473">
    <property type="entry name" value="MFS general substrate transporter"/>
    <property type="match status" value="1"/>
</dbReference>
<feature type="transmembrane region" description="Helical" evidence="6">
    <location>
        <begin position="98"/>
        <end position="120"/>
    </location>
</feature>
<feature type="transmembrane region" description="Helical" evidence="6">
    <location>
        <begin position="132"/>
        <end position="154"/>
    </location>
</feature>
<gene>
    <name evidence="8" type="ORF">C8D99_1125</name>
</gene>
<dbReference type="InterPro" id="IPR020846">
    <property type="entry name" value="MFS_dom"/>
</dbReference>
<dbReference type="PANTHER" id="PTHR43124:SF3">
    <property type="entry name" value="CHLORAMPHENICOL EFFLUX PUMP RV0191"/>
    <property type="match status" value="1"/>
</dbReference>
<feature type="transmembrane region" description="Helical" evidence="6">
    <location>
        <begin position="379"/>
        <end position="400"/>
    </location>
</feature>
<feature type="transmembrane region" description="Helical" evidence="6">
    <location>
        <begin position="45"/>
        <end position="65"/>
    </location>
</feature>
<dbReference type="GO" id="GO:0022857">
    <property type="term" value="F:transmembrane transporter activity"/>
    <property type="evidence" value="ECO:0007669"/>
    <property type="project" value="InterPro"/>
</dbReference>
<name>A0A4R8M452_9BACT</name>
<evidence type="ECO:0000259" key="7">
    <source>
        <dbReference type="PROSITE" id="PS50850"/>
    </source>
</evidence>
<evidence type="ECO:0000256" key="2">
    <source>
        <dbReference type="ARBA" id="ARBA00022475"/>
    </source>
</evidence>
<feature type="transmembrane region" description="Helical" evidence="6">
    <location>
        <begin position="312"/>
        <end position="334"/>
    </location>
</feature>
<dbReference type="InterPro" id="IPR005829">
    <property type="entry name" value="Sugar_transporter_CS"/>
</dbReference>
<evidence type="ECO:0000256" key="1">
    <source>
        <dbReference type="ARBA" id="ARBA00004651"/>
    </source>
</evidence>
<dbReference type="Pfam" id="PF07690">
    <property type="entry name" value="MFS_1"/>
    <property type="match status" value="1"/>
</dbReference>
<dbReference type="PROSITE" id="PS00216">
    <property type="entry name" value="SUGAR_TRANSPORT_1"/>
    <property type="match status" value="1"/>
</dbReference>
<dbReference type="InterPro" id="IPR036259">
    <property type="entry name" value="MFS_trans_sf"/>
</dbReference>
<feature type="transmembrane region" description="Helical" evidence="6">
    <location>
        <begin position="346"/>
        <end position="367"/>
    </location>
</feature>
<protein>
    <submittedName>
        <fullName evidence="8">Nitrate/nitrite transporter NarK</fullName>
    </submittedName>
</protein>
<comment type="subcellular location">
    <subcellularLocation>
        <location evidence="1">Cell membrane</location>
        <topology evidence="1">Multi-pass membrane protein</topology>
    </subcellularLocation>
</comment>
<dbReference type="Proteomes" id="UP000295066">
    <property type="component" value="Unassembled WGS sequence"/>
</dbReference>
<evidence type="ECO:0000256" key="3">
    <source>
        <dbReference type="ARBA" id="ARBA00022692"/>
    </source>
</evidence>
<dbReference type="GO" id="GO:0005886">
    <property type="term" value="C:plasma membrane"/>
    <property type="evidence" value="ECO:0007669"/>
    <property type="project" value="UniProtKB-SubCell"/>
</dbReference>
<dbReference type="PANTHER" id="PTHR43124">
    <property type="entry name" value="PURINE EFFLUX PUMP PBUE"/>
    <property type="match status" value="1"/>
</dbReference>
<evidence type="ECO:0000313" key="8">
    <source>
        <dbReference type="EMBL" id="TDY59498.1"/>
    </source>
</evidence>
<dbReference type="Gene3D" id="1.20.1250.20">
    <property type="entry name" value="MFS general substrate transporter like domains"/>
    <property type="match status" value="2"/>
</dbReference>
<evidence type="ECO:0000313" key="9">
    <source>
        <dbReference type="Proteomes" id="UP000295066"/>
    </source>
</evidence>
<keyword evidence="4 6" id="KW-1133">Transmembrane helix</keyword>
<accession>A0A4R8M452</accession>
<dbReference type="RefSeq" id="WP_133957893.1">
    <property type="nucleotide sequence ID" value="NZ_SORI01000012.1"/>
</dbReference>
<proteinExistence type="predicted"/>
<sequence length="414" mass="43404">MKSEDRLLVVMVVSIFLGYMPWYGFSAVSSPMCQEFGLTTSDMGLILAVFQLGYVLTVIASGMLADRIGNKPVLVGATLVTGIFSLLFALFSRGFLSILVFRLLTGLSAGAIYAPGMSLLSSWYPPRRRGMALGAYTAALTASYAGGYGIAAPLASMFSWRWGITAISLPVFAAAVLLWRCVEERPASSGEPAPAAVPKEPFRLRAMFPGGLKAPILLTVAYCGHMWELYAFWGWIGPFLAACAFSRGWTMEGASAFSGIAASGIILFGSVAVVAVGKLSDRAGRRRAILIAGTASVIGEFFFGFLEGMPLLLVLFPAAWIGFWSVADSAVYKAGLADLTAPGMRGTALGIQSAAGFLCTVISPVVFGRLVEAGNGSGWGTAFLSLALGATIAPLAVFFLPDGRTGKKMGGAPS</sequence>
<evidence type="ECO:0000256" key="5">
    <source>
        <dbReference type="ARBA" id="ARBA00023136"/>
    </source>
</evidence>
<dbReference type="InterPro" id="IPR011701">
    <property type="entry name" value="MFS"/>
</dbReference>
<keyword evidence="3 6" id="KW-0812">Transmembrane</keyword>
<keyword evidence="2" id="KW-1003">Cell membrane</keyword>
<evidence type="ECO:0000256" key="4">
    <source>
        <dbReference type="ARBA" id="ARBA00022989"/>
    </source>
</evidence>
<organism evidence="8 9">
    <name type="scientific">Aminivibrio pyruvatiphilus</name>
    <dbReference type="NCBI Taxonomy" id="1005740"/>
    <lineage>
        <taxon>Bacteria</taxon>
        <taxon>Thermotogati</taxon>
        <taxon>Synergistota</taxon>
        <taxon>Synergistia</taxon>
        <taxon>Synergistales</taxon>
        <taxon>Aminobacteriaceae</taxon>
        <taxon>Aminivibrio</taxon>
    </lineage>
</organism>
<dbReference type="InterPro" id="IPR050189">
    <property type="entry name" value="MFS_Efflux_Transporters"/>
</dbReference>
<feature type="transmembrane region" description="Helical" evidence="6">
    <location>
        <begin position="160"/>
        <end position="179"/>
    </location>
</feature>
<feature type="transmembrane region" description="Helical" evidence="6">
    <location>
        <begin position="256"/>
        <end position="276"/>
    </location>
</feature>
<dbReference type="EMBL" id="SORI01000012">
    <property type="protein sequence ID" value="TDY59498.1"/>
    <property type="molecule type" value="Genomic_DNA"/>
</dbReference>
<keyword evidence="5 6" id="KW-0472">Membrane</keyword>
<dbReference type="AlphaFoldDB" id="A0A4R8M452"/>